<keyword evidence="6 14" id="KW-0067">ATP-binding</keyword>
<feature type="compositionally biased region" description="Polar residues" evidence="17">
    <location>
        <begin position="598"/>
        <end position="613"/>
    </location>
</feature>
<dbReference type="InterPro" id="IPR044492">
    <property type="entry name" value="P_typ_ATPase_HD_dom"/>
</dbReference>
<dbReference type="Gene3D" id="3.40.1110.10">
    <property type="entry name" value="Calcium-transporting ATPase, cytoplasmic domain N"/>
    <property type="match status" value="2"/>
</dbReference>
<evidence type="ECO:0000256" key="7">
    <source>
        <dbReference type="ARBA" id="ARBA00022842"/>
    </source>
</evidence>
<dbReference type="STRING" id="27342.A0A0H2RS35"/>
<feature type="domain" description="P-type ATPase N-terminal" evidence="18">
    <location>
        <begin position="60"/>
        <end position="113"/>
    </location>
</feature>
<comment type="similarity">
    <text evidence="2 16">Belongs to the cation transport ATPase (P-type) (TC 3.A.3) family. Type IV subfamily.</text>
</comment>
<keyword evidence="7 15" id="KW-0460">Magnesium</keyword>
<evidence type="ECO:0000256" key="1">
    <source>
        <dbReference type="ARBA" id="ARBA00004141"/>
    </source>
</evidence>
<evidence type="ECO:0000259" key="19">
    <source>
        <dbReference type="Pfam" id="PF16212"/>
    </source>
</evidence>
<feature type="domain" description="P-type ATPase C-terminal" evidence="19">
    <location>
        <begin position="1115"/>
        <end position="1366"/>
    </location>
</feature>
<dbReference type="InterPro" id="IPR008250">
    <property type="entry name" value="ATPase_P-typ_transduc_dom_A_sf"/>
</dbReference>
<evidence type="ECO:0000256" key="9">
    <source>
        <dbReference type="ARBA" id="ARBA00022989"/>
    </source>
</evidence>
<evidence type="ECO:0000256" key="13">
    <source>
        <dbReference type="PIRSR" id="PIRSR606539-1"/>
    </source>
</evidence>
<evidence type="ECO:0000256" key="8">
    <source>
        <dbReference type="ARBA" id="ARBA00022967"/>
    </source>
</evidence>
<dbReference type="NCBIfam" id="TIGR01652">
    <property type="entry name" value="ATPase-Plipid"/>
    <property type="match status" value="1"/>
</dbReference>
<dbReference type="SUPFAM" id="SSF56784">
    <property type="entry name" value="HAD-like"/>
    <property type="match status" value="1"/>
</dbReference>
<proteinExistence type="inferred from homology"/>
<dbReference type="InterPro" id="IPR018303">
    <property type="entry name" value="ATPase_P-typ_P_site"/>
</dbReference>
<dbReference type="InterPro" id="IPR036412">
    <property type="entry name" value="HAD-like_sf"/>
</dbReference>
<evidence type="ECO:0000256" key="14">
    <source>
        <dbReference type="PIRSR" id="PIRSR606539-2"/>
    </source>
</evidence>
<dbReference type="PROSITE" id="PS00154">
    <property type="entry name" value="ATPASE_E1_E2"/>
    <property type="match status" value="1"/>
</dbReference>
<dbReference type="Proteomes" id="UP000053477">
    <property type="component" value="Unassembled WGS sequence"/>
</dbReference>
<feature type="binding site" evidence="14">
    <location>
        <position position="1063"/>
    </location>
    <ligand>
        <name>ATP</name>
        <dbReference type="ChEBI" id="CHEBI:30616"/>
    </ligand>
</feature>
<feature type="binding site" evidence="14">
    <location>
        <position position="1093"/>
    </location>
    <ligand>
        <name>ATP</name>
        <dbReference type="ChEBI" id="CHEBI:30616"/>
    </ligand>
</feature>
<dbReference type="InterPro" id="IPR023214">
    <property type="entry name" value="HAD_sf"/>
</dbReference>
<feature type="binding site" evidence="14">
    <location>
        <position position="542"/>
    </location>
    <ligand>
        <name>ATP</name>
        <dbReference type="ChEBI" id="CHEBI:30616"/>
    </ligand>
</feature>
<dbReference type="InterPro" id="IPR032631">
    <property type="entry name" value="P-type_ATPase_N"/>
</dbReference>
<dbReference type="NCBIfam" id="TIGR01494">
    <property type="entry name" value="ATPase_P-type"/>
    <property type="match status" value="1"/>
</dbReference>
<feature type="binding site" evidence="14">
    <location>
        <position position="732"/>
    </location>
    <ligand>
        <name>ATP</name>
        <dbReference type="ChEBI" id="CHEBI:30616"/>
    </ligand>
</feature>
<feature type="binding site" evidence="14">
    <location>
        <position position="843"/>
    </location>
    <ligand>
        <name>ATP</name>
        <dbReference type="ChEBI" id="CHEBI:30616"/>
    </ligand>
</feature>
<feature type="binding site" evidence="14">
    <location>
        <position position="924"/>
    </location>
    <ligand>
        <name>ATP</name>
        <dbReference type="ChEBI" id="CHEBI:30616"/>
    </ligand>
</feature>
<dbReference type="InParanoid" id="A0A0H2RS35"/>
<keyword evidence="21" id="KW-1185">Reference proteome</keyword>
<dbReference type="SFLD" id="SFLDF00027">
    <property type="entry name" value="p-type_atpase"/>
    <property type="match status" value="1"/>
</dbReference>
<evidence type="ECO:0000256" key="6">
    <source>
        <dbReference type="ARBA" id="ARBA00022840"/>
    </source>
</evidence>
<feature type="binding site" evidence="14">
    <location>
        <position position="1069"/>
    </location>
    <ligand>
        <name>ATP</name>
        <dbReference type="ChEBI" id="CHEBI:30616"/>
    </ligand>
</feature>
<feature type="binding site" evidence="14">
    <location>
        <position position="543"/>
    </location>
    <ligand>
        <name>ATP</name>
        <dbReference type="ChEBI" id="CHEBI:30616"/>
    </ligand>
</feature>
<dbReference type="PANTHER" id="PTHR24092">
    <property type="entry name" value="PROBABLE PHOSPHOLIPID-TRANSPORTING ATPASE"/>
    <property type="match status" value="1"/>
</dbReference>
<evidence type="ECO:0000256" key="10">
    <source>
        <dbReference type="ARBA" id="ARBA00023136"/>
    </source>
</evidence>
<organism evidence="20 21">
    <name type="scientific">Schizopora paradoxa</name>
    <dbReference type="NCBI Taxonomy" id="27342"/>
    <lineage>
        <taxon>Eukaryota</taxon>
        <taxon>Fungi</taxon>
        <taxon>Dikarya</taxon>
        <taxon>Basidiomycota</taxon>
        <taxon>Agaricomycotina</taxon>
        <taxon>Agaricomycetes</taxon>
        <taxon>Hymenochaetales</taxon>
        <taxon>Schizoporaceae</taxon>
        <taxon>Schizopora</taxon>
    </lineage>
</organism>
<name>A0A0H2RS35_9AGAM</name>
<sequence>MAPLKRNQQGRFARYYNKLAEFNVENLFVKKKEPGPPRTVFINQDLPQDYFDPKGRVLKEHVYPTNQVITSKYTIITFLPRNLLEQFRRIANIFFAGIAILQFFHQFSTISPGLVILPLLLVLAITGGKDGYEDVKRHQSDRHINLSHVRVLAGGDWANSNAMAGKSQTLARTILPMLPKGIKKGKQHHKSKDGQAPPDAGVLEQGVPPEAGGIPSPQRQDTGIEFDHEHDAMFEAARNTRPSALRRLSLRRSTSQAHPPPERDPALPHWKRTSWEDVRVGDVVKIFNGESFPADILICSTSEDENVCFVETKNLDGETNLKSRNAVPALTHLRNAAAFMKDDARFTIELDRPDPFMYKLNGTVVMPQGNHAVDLQTVLLRGTVLKNTKWVIGVVMFTGNDTKLILNAGGTPSKRSKVERQMNPQVFVNLIILAIMAVTCAIVDAVLEQRDYPEQAPWLLFDDESDDNPHINGLITWAFALINFQNIVPISLYISIEAVRTCQAAFIYFDKDIWYEKTDQPTLARSWNLSDDLGQIEYVFSDKTGTLTQNVMVFRHCTIGGKIYRGEEASTETQPGVQEDGDGIPGIEKEPVDIRLSPSPSASTGIASGSRLTDTAVDDEKRESGQSQMLESGKIVDEMRSSETIPVAEQGASANASTPSIESAESEHKFHCAALEADLNEAVHADMHSENAFHARTLNGFWTVLALCHTVLAAPVPDQPGKIEYKAQSPDEAALVQAAADVGYVFLGRDKEIVSMRTPFSNGEVERYELLNVLDFTSARKRMSVILRKLDVPEGEEEMEGRIFLLTKGADNVIFERLKPGVNDELREVTGDHLDSFASEGLRTLTLAYKIIPNDVYDEWAVRYYDAAATLKDREERVAEVSDEIEHDLRLLGATAIEDRLQDGVPETIADLKLAGIKVWVLTGDKLETAIAIGYSTNLISQESNMIVVRNVREREDASLSVYHQLYTAVEEFFPEDKIIEEEGLAEDEKQFDAANSSSLDGHRLQRVNTGVSSIVGRGNGERPGGFVLVIEGPALQHALAEDHSKRLLLRLSILCEAVVCCRVSPLQKALVVRLVKDGIGAMTLAIGDGANDVSMIQAADVGVGISGEEGLQAVNSSDYAIGQFRFLKRLLFVHGHWSYARNGNMIVNFFYKNIICIGILWWFVIYCAWSSAFFFEYTYLLFWNVFWSLCPVIAIGLFDRIVDDDILMTIPELYRYGREGHWFNHRLFAIYMCEAVAQSAIIFFIINYGYFSPTSRTDGYAVYQFEYATTAVMVAAMVANAFNGLNTAAWTGWVFFAVLIGPILIWAYTAIYSLISPGWFAVPVYGNDHYLFHSALFWLSIPICFCLPLAPRYIAKAYKFTYDPTDVDRMRWVRKMDPSRRTREELLGAPPTLKKHTTRPMGALNVSKLSVNDPRRGSRTDMATGVRMVHRGFDFATEENGVAMQRIQTNLSERRRSLIQNSSSQVQLPPDGGKSKHLKRGSSRHLFSLPRSLRRKKSPLADTS</sequence>
<keyword evidence="9 16" id="KW-1133">Transmembrane helix</keyword>
<evidence type="ECO:0000256" key="17">
    <source>
        <dbReference type="SAM" id="MobiDB-lite"/>
    </source>
</evidence>
<dbReference type="GO" id="GO:0045332">
    <property type="term" value="P:phospholipid translocation"/>
    <property type="evidence" value="ECO:0007669"/>
    <property type="project" value="TreeGrafter"/>
</dbReference>
<feature type="region of interest" description="Disordered" evidence="17">
    <location>
        <begin position="1459"/>
        <end position="1505"/>
    </location>
</feature>
<dbReference type="EC" id="7.6.2.1" evidence="16"/>
<dbReference type="PANTHER" id="PTHR24092:SF153">
    <property type="entry name" value="PHOSPHOLIPID-TRANSPORTING ATPASE"/>
    <property type="match status" value="1"/>
</dbReference>
<comment type="cofactor">
    <cofactor evidence="15">
        <name>Mg(2+)</name>
        <dbReference type="ChEBI" id="CHEBI:18420"/>
    </cofactor>
</comment>
<dbReference type="Pfam" id="PF16212">
    <property type="entry name" value="PhoLip_ATPase_C"/>
    <property type="match status" value="1"/>
</dbReference>
<feature type="region of interest" description="Disordered" evidence="17">
    <location>
        <begin position="182"/>
        <end position="222"/>
    </location>
</feature>
<feature type="transmembrane region" description="Helical" evidence="16">
    <location>
        <begin position="1155"/>
        <end position="1176"/>
    </location>
</feature>
<dbReference type="Gene3D" id="3.40.50.1000">
    <property type="entry name" value="HAD superfamily/HAD-like"/>
    <property type="match status" value="2"/>
</dbReference>
<feature type="binding site" evidence="14">
    <location>
        <position position="925"/>
    </location>
    <ligand>
        <name>ATP</name>
        <dbReference type="ChEBI" id="CHEBI:30616"/>
    </ligand>
</feature>
<dbReference type="GO" id="GO:0016887">
    <property type="term" value="F:ATP hydrolysis activity"/>
    <property type="evidence" value="ECO:0007669"/>
    <property type="project" value="InterPro"/>
</dbReference>
<feature type="transmembrane region" description="Helical" evidence="16">
    <location>
        <begin position="426"/>
        <end position="447"/>
    </location>
</feature>
<feature type="compositionally biased region" description="Polar residues" evidence="17">
    <location>
        <begin position="1459"/>
        <end position="1468"/>
    </location>
</feature>
<dbReference type="GO" id="GO:0005524">
    <property type="term" value="F:ATP binding"/>
    <property type="evidence" value="ECO:0007669"/>
    <property type="project" value="UniProtKB-UniRule"/>
</dbReference>
<protein>
    <recommendedName>
        <fullName evidence="16">Phospholipid-transporting ATPase</fullName>
        <ecNumber evidence="16">7.6.2.1</ecNumber>
    </recommendedName>
</protein>
<accession>A0A0H2RS35</accession>
<dbReference type="SUPFAM" id="SSF81653">
    <property type="entry name" value="Calcium ATPase, transduction domain A"/>
    <property type="match status" value="1"/>
</dbReference>
<feature type="binding site" evidence="14">
    <location>
        <position position="544"/>
    </location>
    <ligand>
        <name>ATP</name>
        <dbReference type="ChEBI" id="CHEBI:30616"/>
    </ligand>
</feature>
<feature type="compositionally biased region" description="Basic residues" evidence="17">
    <location>
        <begin position="182"/>
        <end position="191"/>
    </location>
</feature>
<keyword evidence="10 16" id="KW-0472">Membrane</keyword>
<evidence type="ECO:0000256" key="2">
    <source>
        <dbReference type="ARBA" id="ARBA00008109"/>
    </source>
</evidence>
<dbReference type="GO" id="GO:0140326">
    <property type="term" value="F:ATPase-coupled intramembrane lipid transporter activity"/>
    <property type="evidence" value="ECO:0007669"/>
    <property type="project" value="UniProtKB-EC"/>
</dbReference>
<evidence type="ECO:0000256" key="11">
    <source>
        <dbReference type="ARBA" id="ARBA00034036"/>
    </source>
</evidence>
<dbReference type="InterPro" id="IPR001757">
    <property type="entry name" value="P_typ_ATPase"/>
</dbReference>
<feature type="binding site" evidence="14">
    <location>
        <position position="1092"/>
    </location>
    <ligand>
        <name>ATP</name>
        <dbReference type="ChEBI" id="CHEBI:30616"/>
    </ligand>
</feature>
<dbReference type="SUPFAM" id="SSF81660">
    <property type="entry name" value="Metal cation-transporting ATPase, ATP-binding domain N"/>
    <property type="match status" value="1"/>
</dbReference>
<dbReference type="Pfam" id="PF16209">
    <property type="entry name" value="PhoLip_ATPase_N"/>
    <property type="match status" value="1"/>
</dbReference>
<keyword evidence="3 16" id="KW-0812">Transmembrane</keyword>
<feature type="compositionally biased region" description="Polar residues" evidence="17">
    <location>
        <begin position="652"/>
        <end position="663"/>
    </location>
</feature>
<feature type="region of interest" description="Disordered" evidence="17">
    <location>
        <begin position="566"/>
        <end position="667"/>
    </location>
</feature>
<feature type="transmembrane region" description="Helical" evidence="16">
    <location>
        <begin position="474"/>
        <end position="494"/>
    </location>
</feature>
<feature type="binding site" evidence="15">
    <location>
        <position position="542"/>
    </location>
    <ligand>
        <name>Mg(2+)</name>
        <dbReference type="ChEBI" id="CHEBI:18420"/>
    </ligand>
</feature>
<dbReference type="SUPFAM" id="SSF81665">
    <property type="entry name" value="Calcium ATPase, transmembrane domain M"/>
    <property type="match status" value="1"/>
</dbReference>
<feature type="transmembrane region" description="Helical" evidence="16">
    <location>
        <begin position="1263"/>
        <end position="1283"/>
    </location>
</feature>
<dbReference type="OrthoDB" id="377733at2759"/>
<dbReference type="SFLD" id="SFLDG00002">
    <property type="entry name" value="C1.7:_P-type_atpase_like"/>
    <property type="match status" value="1"/>
</dbReference>
<feature type="transmembrane region" description="Helical" evidence="16">
    <location>
        <begin position="1331"/>
        <end position="1351"/>
    </location>
</feature>
<gene>
    <name evidence="20" type="ORF">SCHPADRAFT_850658</name>
</gene>
<evidence type="ECO:0000259" key="18">
    <source>
        <dbReference type="Pfam" id="PF16209"/>
    </source>
</evidence>
<evidence type="ECO:0000256" key="3">
    <source>
        <dbReference type="ARBA" id="ARBA00022692"/>
    </source>
</evidence>
<feature type="binding site" evidence="14">
    <location>
        <position position="776"/>
    </location>
    <ligand>
        <name>ATP</name>
        <dbReference type="ChEBI" id="CHEBI:30616"/>
    </ligand>
</feature>
<dbReference type="GO" id="GO:0000287">
    <property type="term" value="F:magnesium ion binding"/>
    <property type="evidence" value="ECO:0007669"/>
    <property type="project" value="UniProtKB-UniRule"/>
</dbReference>
<comment type="subcellular location">
    <subcellularLocation>
        <location evidence="1 16">Membrane</location>
        <topology evidence="1 16">Multi-pass membrane protein</topology>
    </subcellularLocation>
</comment>
<evidence type="ECO:0000256" key="16">
    <source>
        <dbReference type="RuleBase" id="RU362033"/>
    </source>
</evidence>
<dbReference type="InterPro" id="IPR023299">
    <property type="entry name" value="ATPase_P-typ_cyto_dom_N"/>
</dbReference>
<evidence type="ECO:0000256" key="4">
    <source>
        <dbReference type="ARBA" id="ARBA00022723"/>
    </source>
</evidence>
<reference evidence="20 21" key="1">
    <citation type="submission" date="2015-04" db="EMBL/GenBank/DDBJ databases">
        <title>Complete genome sequence of Schizopora paradoxa KUC8140, a cosmopolitan wood degrader in East Asia.</title>
        <authorList>
            <consortium name="DOE Joint Genome Institute"/>
            <person name="Min B."/>
            <person name="Park H."/>
            <person name="Jang Y."/>
            <person name="Kim J.-J."/>
            <person name="Kim K.H."/>
            <person name="Pangilinan J."/>
            <person name="Lipzen A."/>
            <person name="Riley R."/>
            <person name="Grigoriev I.V."/>
            <person name="Spatafora J.W."/>
            <person name="Choi I.-G."/>
        </authorList>
    </citation>
    <scope>NUCLEOTIDE SEQUENCE [LARGE SCALE GENOMIC DNA]</scope>
    <source>
        <strain evidence="20 21">KUC8140</strain>
    </source>
</reference>
<evidence type="ECO:0000256" key="5">
    <source>
        <dbReference type="ARBA" id="ARBA00022741"/>
    </source>
</evidence>
<feature type="binding site" evidence="14">
    <location>
        <position position="923"/>
    </location>
    <ligand>
        <name>ATP</name>
        <dbReference type="ChEBI" id="CHEBI:30616"/>
    </ligand>
</feature>
<dbReference type="Gene3D" id="1.20.1110.10">
    <property type="entry name" value="Calcium-transporting ATPase, transmembrane domain"/>
    <property type="match status" value="1"/>
</dbReference>
<comment type="catalytic activity">
    <reaction evidence="12">
        <text>a 1,2-diacyl-sn-glycero-3-phosphoethanolamine(out) + ATP + H2O = a 1,2-diacyl-sn-glycero-3-phosphoethanolamine(in) + ADP + phosphate + H(+)</text>
        <dbReference type="Rhea" id="RHEA:66132"/>
        <dbReference type="ChEBI" id="CHEBI:15377"/>
        <dbReference type="ChEBI" id="CHEBI:15378"/>
        <dbReference type="ChEBI" id="CHEBI:30616"/>
        <dbReference type="ChEBI" id="CHEBI:43474"/>
        <dbReference type="ChEBI" id="CHEBI:64612"/>
        <dbReference type="ChEBI" id="CHEBI:456216"/>
    </reaction>
    <physiologicalReaction direction="left-to-right" evidence="12">
        <dbReference type="Rhea" id="RHEA:66133"/>
    </physiologicalReaction>
</comment>
<dbReference type="Gene3D" id="2.70.150.10">
    <property type="entry name" value="Calcium-transporting ATPase, cytoplasmic transduction domain A"/>
    <property type="match status" value="1"/>
</dbReference>
<dbReference type="GO" id="GO:0005886">
    <property type="term" value="C:plasma membrane"/>
    <property type="evidence" value="ECO:0007669"/>
    <property type="project" value="TreeGrafter"/>
</dbReference>
<dbReference type="SFLD" id="SFLDS00003">
    <property type="entry name" value="Haloacid_Dehalogenase"/>
    <property type="match status" value="1"/>
</dbReference>
<feature type="transmembrane region" description="Helical" evidence="16">
    <location>
        <begin position="110"/>
        <end position="128"/>
    </location>
</feature>
<feature type="transmembrane region" description="Helical" evidence="16">
    <location>
        <begin position="1182"/>
        <end position="1199"/>
    </location>
</feature>
<feature type="binding site" evidence="15">
    <location>
        <position position="1093"/>
    </location>
    <ligand>
        <name>Mg(2+)</name>
        <dbReference type="ChEBI" id="CHEBI:18420"/>
    </ligand>
</feature>
<evidence type="ECO:0000313" key="21">
    <source>
        <dbReference type="Proteomes" id="UP000053477"/>
    </source>
</evidence>
<evidence type="ECO:0000313" key="20">
    <source>
        <dbReference type="EMBL" id="KLO14664.1"/>
    </source>
</evidence>
<feature type="binding site" evidence="15">
    <location>
        <position position="1089"/>
    </location>
    <ligand>
        <name>Mg(2+)</name>
        <dbReference type="ChEBI" id="CHEBI:18420"/>
    </ligand>
</feature>
<keyword evidence="4 15" id="KW-0479">Metal-binding</keyword>
<feature type="binding site" evidence="15">
    <location>
        <position position="544"/>
    </location>
    <ligand>
        <name>Mg(2+)</name>
        <dbReference type="ChEBI" id="CHEBI:18420"/>
    </ligand>
</feature>
<evidence type="ECO:0000256" key="15">
    <source>
        <dbReference type="PIRSR" id="PIRSR606539-3"/>
    </source>
</evidence>
<keyword evidence="8 16" id="KW-1278">Translocase</keyword>
<evidence type="ECO:0000256" key="12">
    <source>
        <dbReference type="ARBA" id="ARBA00049128"/>
    </source>
</evidence>
<feature type="transmembrane region" description="Helical" evidence="16">
    <location>
        <begin position="1295"/>
        <end position="1316"/>
    </location>
</feature>
<comment type="catalytic activity">
    <reaction evidence="11 16">
        <text>ATP + H2O + phospholipidSide 1 = ADP + phosphate + phospholipidSide 2.</text>
        <dbReference type="EC" id="7.6.2.1"/>
    </reaction>
</comment>
<feature type="binding site" evidence="14">
    <location>
        <position position="808"/>
    </location>
    <ligand>
        <name>ATP</name>
        <dbReference type="ChEBI" id="CHEBI:30616"/>
    </ligand>
</feature>
<dbReference type="Pfam" id="PF13246">
    <property type="entry name" value="Cation_ATPase"/>
    <property type="match status" value="1"/>
</dbReference>
<feature type="active site" description="4-aspartylphosphate intermediate" evidence="13">
    <location>
        <position position="542"/>
    </location>
</feature>
<keyword evidence="5 14" id="KW-0547">Nucleotide-binding</keyword>
<dbReference type="InterPro" id="IPR032630">
    <property type="entry name" value="P_typ_ATPase_c"/>
</dbReference>
<feature type="transmembrane region" description="Helical" evidence="16">
    <location>
        <begin position="1229"/>
        <end position="1251"/>
    </location>
</feature>
<dbReference type="EMBL" id="KQ085940">
    <property type="protein sequence ID" value="KLO14664.1"/>
    <property type="molecule type" value="Genomic_DNA"/>
</dbReference>
<dbReference type="InterPro" id="IPR023298">
    <property type="entry name" value="ATPase_P-typ_TM_dom_sf"/>
</dbReference>
<dbReference type="InterPro" id="IPR006539">
    <property type="entry name" value="P-type_ATPase_IV"/>
</dbReference>